<evidence type="ECO:0000256" key="1">
    <source>
        <dbReference type="ARBA" id="ARBA00006432"/>
    </source>
</evidence>
<feature type="non-terminal residue" evidence="4">
    <location>
        <position position="1"/>
    </location>
</feature>
<dbReference type="CDD" id="cd04433">
    <property type="entry name" value="AFD_class_I"/>
    <property type="match status" value="1"/>
</dbReference>
<dbReference type="InterPro" id="IPR000873">
    <property type="entry name" value="AMP-dep_synth/lig_dom"/>
</dbReference>
<proteinExistence type="inferred from homology"/>
<evidence type="ECO:0000256" key="2">
    <source>
        <dbReference type="ARBA" id="ARBA00022598"/>
    </source>
</evidence>
<evidence type="ECO:0000313" key="4">
    <source>
        <dbReference type="EMBL" id="SVE25788.1"/>
    </source>
</evidence>
<feature type="domain" description="AMP-dependent synthetase/ligase" evidence="3">
    <location>
        <begin position="1"/>
        <end position="202"/>
    </location>
</feature>
<gene>
    <name evidence="4" type="ORF">METZ01_LOCUS478642</name>
</gene>
<sequence>YTSGTTALPKGVLHSQRAPVIQSWRFAELMELRADDVVLTAQPFFWTAGICMSLGASLAVGAKIVLEETFDAGRALETIEREKVTTVHAWPHQEKSMAEHPTAATRDLSSVLHIEFSSPLAPVVGLKEDEWGTYGAYGMSETFTSVAAITASSPAKLRARTHGRALPGNSIRIVDPTDGTELARGEEGEIAVKGLTFMRGYYKVEPELYLDQDGYFDTQDGGFLGDDEYLVWKGRLSGLIKTG</sequence>
<dbReference type="AlphaFoldDB" id="A0A383C2B7"/>
<name>A0A383C2B7_9ZZZZ</name>
<reference evidence="4" key="1">
    <citation type="submission" date="2018-05" db="EMBL/GenBank/DDBJ databases">
        <authorList>
            <person name="Lanie J.A."/>
            <person name="Ng W.-L."/>
            <person name="Kazmierczak K.M."/>
            <person name="Andrzejewski T.M."/>
            <person name="Davidsen T.M."/>
            <person name="Wayne K.J."/>
            <person name="Tettelin H."/>
            <person name="Glass J.I."/>
            <person name="Rusch D."/>
            <person name="Podicherti R."/>
            <person name="Tsui H.-C.T."/>
            <person name="Winkler M.E."/>
        </authorList>
    </citation>
    <scope>NUCLEOTIDE SEQUENCE</scope>
</reference>
<dbReference type="Pfam" id="PF00501">
    <property type="entry name" value="AMP-binding"/>
    <property type="match status" value="1"/>
</dbReference>
<protein>
    <recommendedName>
        <fullName evidence="3">AMP-dependent synthetase/ligase domain-containing protein</fullName>
    </recommendedName>
</protein>
<dbReference type="GO" id="GO:0016405">
    <property type="term" value="F:CoA-ligase activity"/>
    <property type="evidence" value="ECO:0007669"/>
    <property type="project" value="TreeGrafter"/>
</dbReference>
<dbReference type="SUPFAM" id="SSF56801">
    <property type="entry name" value="Acetyl-CoA synthetase-like"/>
    <property type="match status" value="1"/>
</dbReference>
<organism evidence="4">
    <name type="scientific">marine metagenome</name>
    <dbReference type="NCBI Taxonomy" id="408172"/>
    <lineage>
        <taxon>unclassified sequences</taxon>
        <taxon>metagenomes</taxon>
        <taxon>ecological metagenomes</taxon>
    </lineage>
</organism>
<dbReference type="PANTHER" id="PTHR24096:SF149">
    <property type="entry name" value="AMP-BINDING DOMAIN-CONTAINING PROTEIN-RELATED"/>
    <property type="match status" value="1"/>
</dbReference>
<feature type="non-terminal residue" evidence="4">
    <location>
        <position position="243"/>
    </location>
</feature>
<dbReference type="InterPro" id="IPR042099">
    <property type="entry name" value="ANL_N_sf"/>
</dbReference>
<dbReference type="EMBL" id="UINC01204871">
    <property type="protein sequence ID" value="SVE25788.1"/>
    <property type="molecule type" value="Genomic_DNA"/>
</dbReference>
<dbReference type="PANTHER" id="PTHR24096">
    <property type="entry name" value="LONG-CHAIN-FATTY-ACID--COA LIGASE"/>
    <property type="match status" value="1"/>
</dbReference>
<keyword evidence="2" id="KW-0436">Ligase</keyword>
<comment type="similarity">
    <text evidence="1">Belongs to the ATP-dependent AMP-binding enzyme family.</text>
</comment>
<accession>A0A383C2B7</accession>
<evidence type="ECO:0000259" key="3">
    <source>
        <dbReference type="Pfam" id="PF00501"/>
    </source>
</evidence>
<dbReference type="Gene3D" id="3.40.50.12780">
    <property type="entry name" value="N-terminal domain of ligase-like"/>
    <property type="match status" value="1"/>
</dbReference>